<dbReference type="Gene3D" id="3.30.2310.20">
    <property type="entry name" value="RelE-like"/>
    <property type="match status" value="1"/>
</dbReference>
<accession>A0A3A6UP41</accession>
<dbReference type="PANTHER" id="PTHR40266:SF2">
    <property type="entry name" value="TOXIN HIGB-1"/>
    <property type="match status" value="1"/>
</dbReference>
<dbReference type="Proteomes" id="UP000273022">
    <property type="component" value="Unassembled WGS sequence"/>
</dbReference>
<dbReference type="OrthoDB" id="9801102at2"/>
<dbReference type="InterPro" id="IPR007711">
    <property type="entry name" value="HigB-1"/>
</dbReference>
<comment type="caution">
    <text evidence="1">The sequence shown here is derived from an EMBL/GenBank/DDBJ whole genome shotgun (WGS) entry which is preliminary data.</text>
</comment>
<dbReference type="AlphaFoldDB" id="A0A3A6UP41"/>
<dbReference type="InterPro" id="IPR035093">
    <property type="entry name" value="RelE/ParE_toxin_dom_sf"/>
</dbReference>
<gene>
    <name evidence="1" type="ORF">D5R81_00120</name>
</gene>
<evidence type="ECO:0000313" key="1">
    <source>
        <dbReference type="EMBL" id="RJY19601.1"/>
    </source>
</evidence>
<dbReference type="Pfam" id="PF05015">
    <property type="entry name" value="HigB-like_toxin"/>
    <property type="match status" value="1"/>
</dbReference>
<dbReference type="EMBL" id="QYYH01000001">
    <property type="protein sequence ID" value="RJY19601.1"/>
    <property type="molecule type" value="Genomic_DNA"/>
</dbReference>
<dbReference type="RefSeq" id="WP_121851680.1">
    <property type="nucleotide sequence ID" value="NZ_CP037952.1"/>
</dbReference>
<protein>
    <submittedName>
        <fullName evidence="1">Toxin</fullName>
    </submittedName>
</protein>
<sequence length="96" mass="11721">MIITFKHSWLENFYEEDKSHKKIPNELEDRLYGKLQLLDAAKMECDLRLPPSNKFEHLKGNLKEYCSIRVNKQYRLIFKWIEGNVEDLYLDKHEYK</sequence>
<evidence type="ECO:0000313" key="2">
    <source>
        <dbReference type="Proteomes" id="UP000273022"/>
    </source>
</evidence>
<dbReference type="SUPFAM" id="SSF143011">
    <property type="entry name" value="RelE-like"/>
    <property type="match status" value="1"/>
</dbReference>
<organism evidence="1 2">
    <name type="scientific">Parashewanella spongiae</name>
    <dbReference type="NCBI Taxonomy" id="342950"/>
    <lineage>
        <taxon>Bacteria</taxon>
        <taxon>Pseudomonadati</taxon>
        <taxon>Pseudomonadota</taxon>
        <taxon>Gammaproteobacteria</taxon>
        <taxon>Alteromonadales</taxon>
        <taxon>Shewanellaceae</taxon>
        <taxon>Parashewanella</taxon>
    </lineage>
</organism>
<proteinExistence type="predicted"/>
<dbReference type="PANTHER" id="PTHR40266">
    <property type="entry name" value="TOXIN HIGB-1"/>
    <property type="match status" value="1"/>
</dbReference>
<keyword evidence="2" id="KW-1185">Reference proteome</keyword>
<reference evidence="1 2" key="1">
    <citation type="submission" date="2018-09" db="EMBL/GenBank/DDBJ databases">
        <title>Phylogeny of the Shewanellaceae, and recommendation for two new genera, Pseudoshewanella and Parashewanella.</title>
        <authorList>
            <person name="Wang G."/>
        </authorList>
    </citation>
    <scope>NUCLEOTIDE SEQUENCE [LARGE SCALE GENOMIC DNA]</scope>
    <source>
        <strain evidence="1 2">KCTC 22492</strain>
    </source>
</reference>
<name>A0A3A6UP41_9GAMM</name>